<dbReference type="Pfam" id="PF02386">
    <property type="entry name" value="TrkH"/>
    <property type="match status" value="1"/>
</dbReference>
<dbReference type="AlphaFoldDB" id="A0A7C4UG28"/>
<dbReference type="PANTHER" id="PTHR32024">
    <property type="entry name" value="TRK SYSTEM POTASSIUM UPTAKE PROTEIN TRKG-RELATED"/>
    <property type="match status" value="1"/>
</dbReference>
<keyword evidence="5 8" id="KW-1133">Transmembrane helix</keyword>
<feature type="transmembrane region" description="Helical" evidence="8">
    <location>
        <begin position="231"/>
        <end position="250"/>
    </location>
</feature>
<gene>
    <name evidence="9" type="ORF">ENV67_04425</name>
</gene>
<dbReference type="EMBL" id="DTHG01000055">
    <property type="protein sequence ID" value="HGW91770.1"/>
    <property type="molecule type" value="Genomic_DNA"/>
</dbReference>
<evidence type="ECO:0000256" key="2">
    <source>
        <dbReference type="ARBA" id="ARBA00022448"/>
    </source>
</evidence>
<keyword evidence="7 8" id="KW-0472">Membrane</keyword>
<keyword evidence="3" id="KW-1003">Cell membrane</keyword>
<evidence type="ECO:0000256" key="5">
    <source>
        <dbReference type="ARBA" id="ARBA00022989"/>
    </source>
</evidence>
<dbReference type="PANTHER" id="PTHR32024:SF1">
    <property type="entry name" value="KTR SYSTEM POTASSIUM UPTAKE PROTEIN B"/>
    <property type="match status" value="1"/>
</dbReference>
<feature type="transmembrane region" description="Helical" evidence="8">
    <location>
        <begin position="192"/>
        <end position="211"/>
    </location>
</feature>
<evidence type="ECO:0000256" key="8">
    <source>
        <dbReference type="SAM" id="Phobius"/>
    </source>
</evidence>
<evidence type="ECO:0000256" key="7">
    <source>
        <dbReference type="ARBA" id="ARBA00023136"/>
    </source>
</evidence>
<evidence type="ECO:0000256" key="3">
    <source>
        <dbReference type="ARBA" id="ARBA00022475"/>
    </source>
</evidence>
<protein>
    <recommendedName>
        <fullName evidence="10">Trk family potassium uptake protein</fullName>
    </recommendedName>
</protein>
<reference evidence="9" key="1">
    <citation type="journal article" date="2020" name="mSystems">
        <title>Genome- and Community-Level Interaction Insights into Carbon Utilization and Element Cycling Functions of Hydrothermarchaeota in Hydrothermal Sediment.</title>
        <authorList>
            <person name="Zhou Z."/>
            <person name="Liu Y."/>
            <person name="Xu W."/>
            <person name="Pan J."/>
            <person name="Luo Z.H."/>
            <person name="Li M."/>
        </authorList>
    </citation>
    <scope>NUCLEOTIDE SEQUENCE [LARGE SCALE GENOMIC DNA]</scope>
    <source>
        <strain evidence="9">SpSt-780</strain>
    </source>
</reference>
<dbReference type="GO" id="GO:0030001">
    <property type="term" value="P:metal ion transport"/>
    <property type="evidence" value="ECO:0007669"/>
    <property type="project" value="UniProtKB-ARBA"/>
</dbReference>
<organism evidence="9">
    <name type="scientific">candidate division WOR-3 bacterium</name>
    <dbReference type="NCBI Taxonomy" id="2052148"/>
    <lineage>
        <taxon>Bacteria</taxon>
        <taxon>Bacteria division WOR-3</taxon>
    </lineage>
</organism>
<dbReference type="InterPro" id="IPR003445">
    <property type="entry name" value="Cat_transpt"/>
</dbReference>
<feature type="transmembrane region" description="Helical" evidence="8">
    <location>
        <begin position="128"/>
        <end position="148"/>
    </location>
</feature>
<keyword evidence="2" id="KW-0813">Transport</keyword>
<evidence type="ECO:0008006" key="10">
    <source>
        <dbReference type="Google" id="ProtNLM"/>
    </source>
</evidence>
<feature type="transmembrane region" description="Helical" evidence="8">
    <location>
        <begin position="419"/>
        <end position="440"/>
    </location>
</feature>
<comment type="subcellular location">
    <subcellularLocation>
        <location evidence="1">Cell membrane</location>
        <topology evidence="1">Multi-pass membrane protein</topology>
    </subcellularLocation>
</comment>
<feature type="transmembrane region" description="Helical" evidence="8">
    <location>
        <begin position="21"/>
        <end position="40"/>
    </location>
</feature>
<name>A0A7C4UG28_UNCW3</name>
<evidence type="ECO:0000256" key="6">
    <source>
        <dbReference type="ARBA" id="ARBA00023065"/>
    </source>
</evidence>
<dbReference type="GO" id="GO:0008324">
    <property type="term" value="F:monoatomic cation transmembrane transporter activity"/>
    <property type="evidence" value="ECO:0007669"/>
    <property type="project" value="InterPro"/>
</dbReference>
<proteinExistence type="predicted"/>
<feature type="transmembrane region" description="Helical" evidence="8">
    <location>
        <begin position="77"/>
        <end position="101"/>
    </location>
</feature>
<evidence type="ECO:0000256" key="4">
    <source>
        <dbReference type="ARBA" id="ARBA00022692"/>
    </source>
</evidence>
<feature type="transmembrane region" description="Helical" evidence="8">
    <location>
        <begin position="285"/>
        <end position="304"/>
    </location>
</feature>
<sequence>MIILRNRRERYRSLYPSRIIISVYLLIILTGSFILFLPFSSRNISYIDALFTSTSAFCVTGLIVKDTAVDFSFFGKIIILILIQIGGLGYMVFSNVIGIMLRRRLSLRDLTLTKEEYHIDELGDVRRVIKWIIITTFTVETMGIVILYSQFLGEFNSLLALKHSIFHSVSAFCNAGFSTISSNLTGYYKKPVIPLTIAFLFITGGLGFLTIRDVALRAIGMKKHTYSQTKMVLFITFFLLLTYTIIITGFEWNNTLKDLNISEKILTGFFMASTPRTAGFNLVDVGRFLPVTLFLITIAMYIGASPGGTGGGVKTTTFGAIIFWIISCIKGNEETNFRNRRISQETINRAFLLVSITLSYIVFVIILLLITESDVYYSKGLLPIIFEVFSAFGTVGLSTGSTRNPNLSLSADFTTGGKILIISLMILGRVGALSIVTSIMKRKKEKIKFTVSKMQVG</sequence>
<dbReference type="GO" id="GO:0005886">
    <property type="term" value="C:plasma membrane"/>
    <property type="evidence" value="ECO:0007669"/>
    <property type="project" value="UniProtKB-SubCell"/>
</dbReference>
<keyword evidence="6" id="KW-0406">Ion transport</keyword>
<evidence type="ECO:0000256" key="1">
    <source>
        <dbReference type="ARBA" id="ARBA00004651"/>
    </source>
</evidence>
<keyword evidence="4 8" id="KW-0812">Transmembrane</keyword>
<comment type="caution">
    <text evidence="9">The sequence shown here is derived from an EMBL/GenBank/DDBJ whole genome shotgun (WGS) entry which is preliminary data.</text>
</comment>
<accession>A0A7C4UG28</accession>
<evidence type="ECO:0000313" key="9">
    <source>
        <dbReference type="EMBL" id="HGW91770.1"/>
    </source>
</evidence>
<feature type="transmembrane region" description="Helical" evidence="8">
    <location>
        <begin position="349"/>
        <end position="369"/>
    </location>
</feature>